<sequence length="131" mass="13909">MEAMTRLVTSNGTERVRAHDLNTAKSQSSGALPSRSPHRWSFRSPRLGRTSSASGMGGGEPGGRRSAQVGARHSGHLRQHRGAWYDDKLECARHPSEPRTGLTILDPRGMDEVGTVTLLPVAQRGSGGAGG</sequence>
<dbReference type="InParanoid" id="A0A7J8I8H6"/>
<gene>
    <name evidence="2" type="ORF">HJG59_010678</name>
</gene>
<evidence type="ECO:0000256" key="1">
    <source>
        <dbReference type="SAM" id="MobiDB-lite"/>
    </source>
</evidence>
<comment type="caution">
    <text evidence="2">The sequence shown here is derived from an EMBL/GenBank/DDBJ whole genome shotgun (WGS) entry which is preliminary data.</text>
</comment>
<dbReference type="Proteomes" id="UP000550707">
    <property type="component" value="Unassembled WGS sequence"/>
</dbReference>
<dbReference type="AlphaFoldDB" id="A0A7J8I8H6"/>
<reference evidence="2 3" key="1">
    <citation type="journal article" date="2020" name="Nature">
        <title>Six reference-quality genomes reveal evolution of bat adaptations.</title>
        <authorList>
            <person name="Jebb D."/>
            <person name="Huang Z."/>
            <person name="Pippel M."/>
            <person name="Hughes G.M."/>
            <person name="Lavrichenko K."/>
            <person name="Devanna P."/>
            <person name="Winkler S."/>
            <person name="Jermiin L.S."/>
            <person name="Skirmuntt E.C."/>
            <person name="Katzourakis A."/>
            <person name="Burkitt-Gray L."/>
            <person name="Ray D.A."/>
            <person name="Sullivan K.A.M."/>
            <person name="Roscito J.G."/>
            <person name="Kirilenko B.M."/>
            <person name="Davalos L.M."/>
            <person name="Corthals A.P."/>
            <person name="Power M.L."/>
            <person name="Jones G."/>
            <person name="Ransome R.D."/>
            <person name="Dechmann D.K.N."/>
            <person name="Locatelli A.G."/>
            <person name="Puechmaille S.J."/>
            <person name="Fedrigo O."/>
            <person name="Jarvis E.D."/>
            <person name="Hiller M."/>
            <person name="Vernes S.C."/>
            <person name="Myers E.W."/>
            <person name="Teeling E.C."/>
        </authorList>
    </citation>
    <scope>NUCLEOTIDE SEQUENCE [LARGE SCALE GENOMIC DNA]</scope>
    <source>
        <strain evidence="2">MMolMol1</strain>
        <tissue evidence="2">Muscle</tissue>
    </source>
</reference>
<proteinExistence type="predicted"/>
<feature type="region of interest" description="Disordered" evidence="1">
    <location>
        <begin position="1"/>
        <end position="81"/>
    </location>
</feature>
<protein>
    <submittedName>
        <fullName evidence="2">Uncharacterized protein</fullName>
    </submittedName>
</protein>
<keyword evidence="3" id="KW-1185">Reference proteome</keyword>
<organism evidence="2 3">
    <name type="scientific">Molossus molossus</name>
    <name type="common">Pallas' mastiff bat</name>
    <name type="synonym">Vespertilio molossus</name>
    <dbReference type="NCBI Taxonomy" id="27622"/>
    <lineage>
        <taxon>Eukaryota</taxon>
        <taxon>Metazoa</taxon>
        <taxon>Chordata</taxon>
        <taxon>Craniata</taxon>
        <taxon>Vertebrata</taxon>
        <taxon>Euteleostomi</taxon>
        <taxon>Mammalia</taxon>
        <taxon>Eutheria</taxon>
        <taxon>Laurasiatheria</taxon>
        <taxon>Chiroptera</taxon>
        <taxon>Yangochiroptera</taxon>
        <taxon>Molossidae</taxon>
        <taxon>Molossus</taxon>
    </lineage>
</organism>
<accession>A0A7J8I8H6</accession>
<evidence type="ECO:0000313" key="3">
    <source>
        <dbReference type="Proteomes" id="UP000550707"/>
    </source>
</evidence>
<evidence type="ECO:0000313" key="2">
    <source>
        <dbReference type="EMBL" id="KAF6480884.1"/>
    </source>
</evidence>
<name>A0A7J8I8H6_MOLMO</name>
<dbReference type="EMBL" id="JACASF010000004">
    <property type="protein sequence ID" value="KAF6480884.1"/>
    <property type="molecule type" value="Genomic_DNA"/>
</dbReference>